<proteinExistence type="predicted"/>
<accession>A0A3E4WY69</accession>
<sequence length="130" mass="13714">MDMCYDGILVLPSSYAVMDEEEMSYLEGGGTAVVYGTASQIRSRLTAIIGASLVGTGVSAALGFLLGHVGGAIISTILGNGWFGSYRSCASKAHNQVESIIRKYGKSRKCKMTTTYSFAYMCTGVSVKVA</sequence>
<evidence type="ECO:0000313" key="1">
    <source>
        <dbReference type="EMBL" id="RGM47203.1"/>
    </source>
</evidence>
<reference evidence="1 2" key="1">
    <citation type="submission" date="2018-08" db="EMBL/GenBank/DDBJ databases">
        <title>A genome reference for cultivated species of the human gut microbiota.</title>
        <authorList>
            <person name="Zou Y."/>
            <person name="Xue W."/>
            <person name="Luo G."/>
        </authorList>
    </citation>
    <scope>NUCLEOTIDE SEQUENCE [LARGE SCALE GENOMIC DNA]</scope>
    <source>
        <strain evidence="1 2">OM08-12AT</strain>
    </source>
</reference>
<gene>
    <name evidence="1" type="ORF">DXC13_11010</name>
</gene>
<protein>
    <submittedName>
        <fullName evidence="1">Uncharacterized protein</fullName>
    </submittedName>
</protein>
<dbReference type="EMBL" id="QSTI01000018">
    <property type="protein sequence ID" value="RGM47203.1"/>
    <property type="molecule type" value="Genomic_DNA"/>
</dbReference>
<organism evidence="1 2">
    <name type="scientific">Agathobacter rectalis</name>
    <dbReference type="NCBI Taxonomy" id="39491"/>
    <lineage>
        <taxon>Bacteria</taxon>
        <taxon>Bacillati</taxon>
        <taxon>Bacillota</taxon>
        <taxon>Clostridia</taxon>
        <taxon>Lachnospirales</taxon>
        <taxon>Lachnospiraceae</taxon>
        <taxon>Agathobacter</taxon>
    </lineage>
</organism>
<dbReference type="AlphaFoldDB" id="A0A3E4WY69"/>
<evidence type="ECO:0000313" key="2">
    <source>
        <dbReference type="Proteomes" id="UP000260717"/>
    </source>
</evidence>
<comment type="caution">
    <text evidence="1">The sequence shown here is derived from an EMBL/GenBank/DDBJ whole genome shotgun (WGS) entry which is preliminary data.</text>
</comment>
<name>A0A3E4WY69_9FIRM</name>
<dbReference type="Proteomes" id="UP000260717">
    <property type="component" value="Unassembled WGS sequence"/>
</dbReference>